<dbReference type="RefSeq" id="WP_111336684.1">
    <property type="nucleotide sequence ID" value="NZ_CP030032.1"/>
</dbReference>
<proteinExistence type="inferred from homology"/>
<dbReference type="EMBL" id="CP030032">
    <property type="protein sequence ID" value="AWV90913.1"/>
    <property type="molecule type" value="Genomic_DNA"/>
</dbReference>
<keyword evidence="5" id="KW-0472">Membrane</keyword>
<sequence>MWIALAVLIGVMVLCGLFFVSIYNKLVTGRNRFENAFAQIDVQLKRRHDLIPNLVEIAKGYMTHERETFEAVIQARNIAQTAGKQASNNPSDSAAMKGMMGAESSLSGALGRLMVTVEDYPELKADQQMQRLQEELASTENRIAFARQAFNDAVTSYNIKRETFPAVLVAGSLGFRPATLFELEVEEERRAPKVAFG</sequence>
<evidence type="ECO:0000313" key="6">
    <source>
        <dbReference type="EMBL" id="AWV90913.1"/>
    </source>
</evidence>
<dbReference type="KEGG" id="bsed:DN745_16920"/>
<reference evidence="6 7" key="1">
    <citation type="submission" date="2018-06" db="EMBL/GenBank/DDBJ databases">
        <title>Lujinxingia sediminis gen. nov. sp. nov., a new facultative anaerobic member of the class Deltaproteobacteria, and proposal of Lujinxingaceae fam. nov.</title>
        <authorList>
            <person name="Guo L.-Y."/>
            <person name="Li C.-M."/>
            <person name="Wang S."/>
            <person name="Du Z.-J."/>
        </authorList>
    </citation>
    <scope>NUCLEOTIDE SEQUENCE [LARGE SCALE GENOMIC DNA]</scope>
    <source>
        <strain evidence="6 7">FA350</strain>
    </source>
</reference>
<organism evidence="6 7">
    <name type="scientific">Bradymonas sediminis</name>
    <dbReference type="NCBI Taxonomy" id="1548548"/>
    <lineage>
        <taxon>Bacteria</taxon>
        <taxon>Deltaproteobacteria</taxon>
        <taxon>Bradymonadales</taxon>
        <taxon>Bradymonadaceae</taxon>
        <taxon>Bradymonas</taxon>
    </lineage>
</organism>
<protein>
    <submittedName>
        <fullName evidence="6">LemA family protein</fullName>
    </submittedName>
</protein>
<evidence type="ECO:0000256" key="2">
    <source>
        <dbReference type="ARBA" id="ARBA00008854"/>
    </source>
</evidence>
<evidence type="ECO:0000313" key="7">
    <source>
        <dbReference type="Proteomes" id="UP000249799"/>
    </source>
</evidence>
<gene>
    <name evidence="6" type="ORF">DN745_16920</name>
</gene>
<dbReference type="Gene3D" id="1.20.1440.20">
    <property type="entry name" value="LemA-like domain"/>
    <property type="match status" value="1"/>
</dbReference>
<comment type="subcellular location">
    <subcellularLocation>
        <location evidence="1">Membrane</location>
        <topology evidence="1">Single-pass membrane protein</topology>
    </subcellularLocation>
</comment>
<dbReference type="PANTHER" id="PTHR34478">
    <property type="entry name" value="PROTEIN LEMA"/>
    <property type="match status" value="1"/>
</dbReference>
<dbReference type="InterPro" id="IPR007156">
    <property type="entry name" value="MamQ_LemA"/>
</dbReference>
<keyword evidence="7" id="KW-1185">Reference proteome</keyword>
<dbReference type="InterPro" id="IPR023353">
    <property type="entry name" value="LemA-like_dom_sf"/>
</dbReference>
<evidence type="ECO:0000256" key="1">
    <source>
        <dbReference type="ARBA" id="ARBA00004167"/>
    </source>
</evidence>
<comment type="similarity">
    <text evidence="2">Belongs to the LemA family.</text>
</comment>
<keyword evidence="3" id="KW-0812">Transmembrane</keyword>
<dbReference type="PANTHER" id="PTHR34478:SF1">
    <property type="entry name" value="PROTEIN LEMA"/>
    <property type="match status" value="1"/>
</dbReference>
<accession>A0A2Z4FPM9</accession>
<dbReference type="GO" id="GO:0016020">
    <property type="term" value="C:membrane"/>
    <property type="evidence" value="ECO:0007669"/>
    <property type="project" value="UniProtKB-SubCell"/>
</dbReference>
<dbReference type="OrthoDB" id="9804152at2"/>
<dbReference type="AlphaFoldDB" id="A0A2Z4FPM9"/>
<name>A0A2Z4FPM9_9DELT</name>
<dbReference type="Pfam" id="PF04011">
    <property type="entry name" value="LemA"/>
    <property type="match status" value="1"/>
</dbReference>
<evidence type="ECO:0000256" key="3">
    <source>
        <dbReference type="ARBA" id="ARBA00022692"/>
    </source>
</evidence>
<dbReference type="SUPFAM" id="SSF140478">
    <property type="entry name" value="LemA-like"/>
    <property type="match status" value="1"/>
</dbReference>
<dbReference type="Proteomes" id="UP000249799">
    <property type="component" value="Chromosome"/>
</dbReference>
<keyword evidence="4" id="KW-1133">Transmembrane helix</keyword>
<evidence type="ECO:0000256" key="4">
    <source>
        <dbReference type="ARBA" id="ARBA00022989"/>
    </source>
</evidence>
<evidence type="ECO:0000256" key="5">
    <source>
        <dbReference type="ARBA" id="ARBA00023136"/>
    </source>
</evidence>